<keyword evidence="10" id="KW-0067">ATP-binding</keyword>
<feature type="domain" description="Histidine kinase" evidence="15">
    <location>
        <begin position="143"/>
        <end position="362"/>
    </location>
</feature>
<dbReference type="PRINTS" id="PR00344">
    <property type="entry name" value="BCTRLSENSOR"/>
</dbReference>
<evidence type="ECO:0000256" key="9">
    <source>
        <dbReference type="ARBA" id="ARBA00022777"/>
    </source>
</evidence>
<evidence type="ECO:0000256" key="10">
    <source>
        <dbReference type="ARBA" id="ARBA00022840"/>
    </source>
</evidence>
<evidence type="ECO:0000313" key="18">
    <source>
        <dbReference type="Proteomes" id="UP000187074"/>
    </source>
</evidence>
<gene>
    <name evidence="17" type="ORF">BK123_23015</name>
</gene>
<dbReference type="FunFam" id="1.10.287.130:FF:000008">
    <property type="entry name" value="Two-component sensor histidine kinase"/>
    <property type="match status" value="1"/>
</dbReference>
<keyword evidence="12" id="KW-0902">Two-component regulatory system</keyword>
<dbReference type="SUPFAM" id="SSF158472">
    <property type="entry name" value="HAMP domain-like"/>
    <property type="match status" value="1"/>
</dbReference>
<dbReference type="SMART" id="SM00388">
    <property type="entry name" value="HisKA"/>
    <property type="match status" value="1"/>
</dbReference>
<dbReference type="GO" id="GO:0000155">
    <property type="term" value="F:phosphorelay sensor kinase activity"/>
    <property type="evidence" value="ECO:0007669"/>
    <property type="project" value="InterPro"/>
</dbReference>
<accession>A0A1R1AX29</accession>
<dbReference type="InterPro" id="IPR036097">
    <property type="entry name" value="HisK_dim/P_sf"/>
</dbReference>
<feature type="transmembrane region" description="Helical" evidence="14">
    <location>
        <begin position="21"/>
        <end position="42"/>
    </location>
</feature>
<evidence type="ECO:0000259" key="15">
    <source>
        <dbReference type="PROSITE" id="PS50109"/>
    </source>
</evidence>
<dbReference type="OrthoDB" id="9792991at2"/>
<evidence type="ECO:0000256" key="7">
    <source>
        <dbReference type="ARBA" id="ARBA00022692"/>
    </source>
</evidence>
<dbReference type="InterPro" id="IPR050398">
    <property type="entry name" value="HssS/ArlS-like"/>
</dbReference>
<evidence type="ECO:0000256" key="12">
    <source>
        <dbReference type="ARBA" id="ARBA00023012"/>
    </source>
</evidence>
<dbReference type="InterPro" id="IPR003660">
    <property type="entry name" value="HAMP_dom"/>
</dbReference>
<dbReference type="Pfam" id="PF00672">
    <property type="entry name" value="HAMP"/>
    <property type="match status" value="1"/>
</dbReference>
<proteinExistence type="predicted"/>
<dbReference type="SUPFAM" id="SSF55874">
    <property type="entry name" value="ATPase domain of HSP90 chaperone/DNA topoisomerase II/histidine kinase"/>
    <property type="match status" value="1"/>
</dbReference>
<dbReference type="STRING" id="1401.BK123_23015"/>
<comment type="subcellular location">
    <subcellularLocation>
        <location evidence="2">Cell membrane</location>
        <topology evidence="2">Multi-pass membrane protein</topology>
    </subcellularLocation>
</comment>
<evidence type="ECO:0000256" key="11">
    <source>
        <dbReference type="ARBA" id="ARBA00022989"/>
    </source>
</evidence>
<evidence type="ECO:0000256" key="4">
    <source>
        <dbReference type="ARBA" id="ARBA00022475"/>
    </source>
</evidence>
<keyword evidence="5" id="KW-0597">Phosphoprotein</keyword>
<evidence type="ECO:0000256" key="14">
    <source>
        <dbReference type="SAM" id="Phobius"/>
    </source>
</evidence>
<organism evidence="17 18">
    <name type="scientific">Paenibacillus lautus</name>
    <name type="common">Bacillus lautus</name>
    <dbReference type="NCBI Taxonomy" id="1401"/>
    <lineage>
        <taxon>Bacteria</taxon>
        <taxon>Bacillati</taxon>
        <taxon>Bacillota</taxon>
        <taxon>Bacilli</taxon>
        <taxon>Bacillales</taxon>
        <taxon>Paenibacillaceae</taxon>
        <taxon>Paenibacillus</taxon>
    </lineage>
</organism>
<feature type="transmembrane region" description="Helical" evidence="14">
    <location>
        <begin position="54"/>
        <end position="74"/>
    </location>
</feature>
<evidence type="ECO:0000256" key="2">
    <source>
        <dbReference type="ARBA" id="ARBA00004651"/>
    </source>
</evidence>
<dbReference type="EC" id="2.7.13.3" evidence="3"/>
<dbReference type="AlphaFoldDB" id="A0A1R1AX29"/>
<dbReference type="CDD" id="cd00075">
    <property type="entry name" value="HATPase"/>
    <property type="match status" value="1"/>
</dbReference>
<keyword evidence="13 14" id="KW-0472">Membrane</keyword>
<dbReference type="GO" id="GO:0005524">
    <property type="term" value="F:ATP binding"/>
    <property type="evidence" value="ECO:0007669"/>
    <property type="project" value="UniProtKB-KW"/>
</dbReference>
<sequence>MTEHGQKPKRKKIQVNILIRMVLSLIIAIAINDLLILFFSKVGNEMEWKWLLNFLPYLVTPMYMAIFIITFLVLTRRIVKDLIHLERGLQIISEGDLNYRVSVDRQDELGRVAFNINRMTERLQRQIVKERETEKSKMDMITGISHDLRTPLTSIIGYIELLRTDSFQDKEEYTRFVQNTYNKAIHLKKLLDDLFEYTRLTSFDIHLDIKRIDLFQLLDQLLFEFEPIAQEKGITFVKEIGNAPIVTLIDSEKIARAMDNLLMNALKYSVKPGTVRVLMRSDHQQIKIEVENKGNPLTQEQENKLFERFYKVDHSRSSEGIQTGAGLGLSIARNIIELHGGTLTLNHINNIFKFTLTLPSEGSLANRKESGVVSDHDI</sequence>
<keyword evidence="7 14" id="KW-0812">Transmembrane</keyword>
<dbReference type="PROSITE" id="PS50109">
    <property type="entry name" value="HIS_KIN"/>
    <property type="match status" value="1"/>
</dbReference>
<evidence type="ECO:0000256" key="3">
    <source>
        <dbReference type="ARBA" id="ARBA00012438"/>
    </source>
</evidence>
<comment type="caution">
    <text evidence="17">The sequence shown here is derived from an EMBL/GenBank/DDBJ whole genome shotgun (WGS) entry which is preliminary data.</text>
</comment>
<dbReference type="SMART" id="SM00387">
    <property type="entry name" value="HATPase_c"/>
    <property type="match status" value="1"/>
</dbReference>
<keyword evidence="6" id="KW-0808">Transferase</keyword>
<dbReference type="PANTHER" id="PTHR45528:SF8">
    <property type="entry name" value="HISTIDINE KINASE"/>
    <property type="match status" value="1"/>
</dbReference>
<protein>
    <recommendedName>
        <fullName evidence="3">histidine kinase</fullName>
        <ecNumber evidence="3">2.7.13.3</ecNumber>
    </recommendedName>
</protein>
<feature type="domain" description="HAMP" evidence="16">
    <location>
        <begin position="76"/>
        <end position="128"/>
    </location>
</feature>
<evidence type="ECO:0000256" key="8">
    <source>
        <dbReference type="ARBA" id="ARBA00022741"/>
    </source>
</evidence>
<dbReference type="RefSeq" id="WP_076324702.1">
    <property type="nucleotide sequence ID" value="NZ_MRTF01000008.1"/>
</dbReference>
<evidence type="ECO:0000259" key="16">
    <source>
        <dbReference type="PROSITE" id="PS50885"/>
    </source>
</evidence>
<keyword evidence="11 14" id="KW-1133">Transmembrane helix</keyword>
<comment type="catalytic activity">
    <reaction evidence="1">
        <text>ATP + protein L-histidine = ADP + protein N-phospho-L-histidine.</text>
        <dbReference type="EC" id="2.7.13.3"/>
    </reaction>
</comment>
<keyword evidence="8" id="KW-0547">Nucleotide-binding</keyword>
<keyword evidence="4" id="KW-1003">Cell membrane</keyword>
<evidence type="ECO:0000256" key="13">
    <source>
        <dbReference type="ARBA" id="ARBA00023136"/>
    </source>
</evidence>
<dbReference type="CDD" id="cd06225">
    <property type="entry name" value="HAMP"/>
    <property type="match status" value="1"/>
</dbReference>
<dbReference type="InterPro" id="IPR004358">
    <property type="entry name" value="Sig_transdc_His_kin-like_C"/>
</dbReference>
<dbReference type="PANTHER" id="PTHR45528">
    <property type="entry name" value="SENSOR HISTIDINE KINASE CPXA"/>
    <property type="match status" value="1"/>
</dbReference>
<dbReference type="Gene3D" id="3.30.565.10">
    <property type="entry name" value="Histidine kinase-like ATPase, C-terminal domain"/>
    <property type="match status" value="1"/>
</dbReference>
<evidence type="ECO:0000256" key="6">
    <source>
        <dbReference type="ARBA" id="ARBA00022679"/>
    </source>
</evidence>
<dbReference type="InterPro" id="IPR003594">
    <property type="entry name" value="HATPase_dom"/>
</dbReference>
<reference evidence="17 18" key="1">
    <citation type="submission" date="2016-11" db="EMBL/GenBank/DDBJ databases">
        <title>Paenibacillus species isolates.</title>
        <authorList>
            <person name="Beno S.M."/>
        </authorList>
    </citation>
    <scope>NUCLEOTIDE SEQUENCE [LARGE SCALE GENOMIC DNA]</scope>
    <source>
        <strain evidence="17 18">FSL F4-0100</strain>
    </source>
</reference>
<dbReference type="Gene3D" id="6.10.340.10">
    <property type="match status" value="1"/>
</dbReference>
<name>A0A1R1AX29_PAELA</name>
<dbReference type="Gene3D" id="1.10.287.130">
    <property type="match status" value="1"/>
</dbReference>
<keyword evidence="9 17" id="KW-0418">Kinase</keyword>
<dbReference type="Pfam" id="PF02518">
    <property type="entry name" value="HATPase_c"/>
    <property type="match status" value="1"/>
</dbReference>
<evidence type="ECO:0000256" key="1">
    <source>
        <dbReference type="ARBA" id="ARBA00000085"/>
    </source>
</evidence>
<dbReference type="InterPro" id="IPR005467">
    <property type="entry name" value="His_kinase_dom"/>
</dbReference>
<dbReference type="FunFam" id="3.30.565.10:FF:000006">
    <property type="entry name" value="Sensor histidine kinase WalK"/>
    <property type="match status" value="1"/>
</dbReference>
<dbReference type="SMART" id="SM00304">
    <property type="entry name" value="HAMP"/>
    <property type="match status" value="1"/>
</dbReference>
<evidence type="ECO:0000313" key="17">
    <source>
        <dbReference type="EMBL" id="OME90171.1"/>
    </source>
</evidence>
<dbReference type="CDD" id="cd00082">
    <property type="entry name" value="HisKA"/>
    <property type="match status" value="1"/>
</dbReference>
<dbReference type="InterPro" id="IPR036890">
    <property type="entry name" value="HATPase_C_sf"/>
</dbReference>
<evidence type="ECO:0000256" key="5">
    <source>
        <dbReference type="ARBA" id="ARBA00022553"/>
    </source>
</evidence>
<dbReference type="SUPFAM" id="SSF47384">
    <property type="entry name" value="Homodimeric domain of signal transducing histidine kinase"/>
    <property type="match status" value="1"/>
</dbReference>
<dbReference type="EMBL" id="MRTF01000008">
    <property type="protein sequence ID" value="OME90171.1"/>
    <property type="molecule type" value="Genomic_DNA"/>
</dbReference>
<dbReference type="Pfam" id="PF00512">
    <property type="entry name" value="HisKA"/>
    <property type="match status" value="1"/>
</dbReference>
<dbReference type="Proteomes" id="UP000187074">
    <property type="component" value="Unassembled WGS sequence"/>
</dbReference>
<dbReference type="GO" id="GO:0005886">
    <property type="term" value="C:plasma membrane"/>
    <property type="evidence" value="ECO:0007669"/>
    <property type="project" value="UniProtKB-SubCell"/>
</dbReference>
<dbReference type="PROSITE" id="PS50885">
    <property type="entry name" value="HAMP"/>
    <property type="match status" value="1"/>
</dbReference>
<dbReference type="InterPro" id="IPR003661">
    <property type="entry name" value="HisK_dim/P_dom"/>
</dbReference>